<dbReference type="InterPro" id="IPR000831">
    <property type="entry name" value="Trp_repress"/>
</dbReference>
<evidence type="ECO:0000313" key="2">
    <source>
        <dbReference type="Proteomes" id="UP000177362"/>
    </source>
</evidence>
<evidence type="ECO:0000313" key="1">
    <source>
        <dbReference type="EMBL" id="OHA01357.1"/>
    </source>
</evidence>
<dbReference type="AlphaFoldDB" id="A0A1G2KPM7"/>
<sequence length="129" mass="14741">MQKEITDSLVRIMTKIKDGALLQKFLDDLLTPAEKLMLAKRLMVAVLLQRGYSCGAVCRALKLSRGTVFLIQRELARGGDGYRTVFREFFQESYNKKTAGAIERFLNKITLPVKGSPSSMRRWKHALYQ</sequence>
<proteinExistence type="predicted"/>
<dbReference type="STRING" id="1802271.A3C11_01775"/>
<name>A0A1G2KPM7_9BACT</name>
<dbReference type="SUPFAM" id="SSF48295">
    <property type="entry name" value="TrpR-like"/>
    <property type="match status" value="1"/>
</dbReference>
<protein>
    <submittedName>
        <fullName evidence="1">Uncharacterized protein</fullName>
    </submittedName>
</protein>
<reference evidence="1 2" key="1">
    <citation type="journal article" date="2016" name="Nat. Commun.">
        <title>Thousands of microbial genomes shed light on interconnected biogeochemical processes in an aquifer system.</title>
        <authorList>
            <person name="Anantharaman K."/>
            <person name="Brown C.T."/>
            <person name="Hug L.A."/>
            <person name="Sharon I."/>
            <person name="Castelle C.J."/>
            <person name="Probst A.J."/>
            <person name="Thomas B.C."/>
            <person name="Singh A."/>
            <person name="Wilkins M.J."/>
            <person name="Karaoz U."/>
            <person name="Brodie E.L."/>
            <person name="Williams K.H."/>
            <person name="Hubbard S.S."/>
            <person name="Banfield J.F."/>
        </authorList>
    </citation>
    <scope>NUCLEOTIDE SEQUENCE [LARGE SCALE GENOMIC DNA]</scope>
</reference>
<dbReference type="InterPro" id="IPR038116">
    <property type="entry name" value="TrpR-like_sf"/>
</dbReference>
<organism evidence="1 2">
    <name type="scientific">Candidatus Sungbacteria bacterium RIFCSPHIGHO2_02_FULL_49_12</name>
    <dbReference type="NCBI Taxonomy" id="1802271"/>
    <lineage>
        <taxon>Bacteria</taxon>
        <taxon>Candidatus Sungiibacteriota</taxon>
    </lineage>
</organism>
<dbReference type="EMBL" id="MHQJ01000018">
    <property type="protein sequence ID" value="OHA01357.1"/>
    <property type="molecule type" value="Genomic_DNA"/>
</dbReference>
<accession>A0A1G2KPM7</accession>
<dbReference type="InterPro" id="IPR010921">
    <property type="entry name" value="Trp_repressor/repl_initiator"/>
</dbReference>
<dbReference type="GO" id="GO:0003700">
    <property type="term" value="F:DNA-binding transcription factor activity"/>
    <property type="evidence" value="ECO:0007669"/>
    <property type="project" value="InterPro"/>
</dbReference>
<dbReference type="Gene3D" id="1.10.1270.10">
    <property type="entry name" value="TrpR-like"/>
    <property type="match status" value="1"/>
</dbReference>
<comment type="caution">
    <text evidence="1">The sequence shown here is derived from an EMBL/GenBank/DDBJ whole genome shotgun (WGS) entry which is preliminary data.</text>
</comment>
<dbReference type="Proteomes" id="UP000177362">
    <property type="component" value="Unassembled WGS sequence"/>
</dbReference>
<gene>
    <name evidence="1" type="ORF">A3C11_01775</name>
</gene>
<dbReference type="Pfam" id="PF01371">
    <property type="entry name" value="Trp_repressor"/>
    <property type="match status" value="1"/>
</dbReference>
<dbReference type="GO" id="GO:0043565">
    <property type="term" value="F:sequence-specific DNA binding"/>
    <property type="evidence" value="ECO:0007669"/>
    <property type="project" value="InterPro"/>
</dbReference>